<proteinExistence type="predicted"/>
<dbReference type="EMBL" id="JACHLN010000001">
    <property type="protein sequence ID" value="MBB4837132.1"/>
    <property type="molecule type" value="Genomic_DNA"/>
</dbReference>
<protein>
    <submittedName>
        <fullName evidence="2">Uncharacterized protein</fullName>
    </submittedName>
</protein>
<comment type="caution">
    <text evidence="2">The sequence shown here is derived from an EMBL/GenBank/DDBJ whole genome shotgun (WGS) entry which is preliminary data.</text>
</comment>
<evidence type="ECO:0000313" key="2">
    <source>
        <dbReference type="EMBL" id="MBB4837132.1"/>
    </source>
</evidence>
<dbReference type="Proteomes" id="UP000575241">
    <property type="component" value="Unassembled WGS sequence"/>
</dbReference>
<evidence type="ECO:0000313" key="3">
    <source>
        <dbReference type="Proteomes" id="UP000575241"/>
    </source>
</evidence>
<sequence length="66" mass="7341">MSAMPWLVFMLFGAGIMAWSLKTERAWHWGALITKADNPLGYYQFLLGAGLPVAIILIALLFGWLS</sequence>
<feature type="transmembrane region" description="Helical" evidence="1">
    <location>
        <begin position="42"/>
        <end position="65"/>
    </location>
</feature>
<accession>A0A7W7JY48</accession>
<keyword evidence="1" id="KW-0472">Membrane</keyword>
<name>A0A7W7JY48_9SPHN</name>
<organism evidence="2 3">
    <name type="scientific">Sphingomonas kyeonggiensis</name>
    <dbReference type="NCBI Taxonomy" id="1268553"/>
    <lineage>
        <taxon>Bacteria</taxon>
        <taxon>Pseudomonadati</taxon>
        <taxon>Pseudomonadota</taxon>
        <taxon>Alphaproteobacteria</taxon>
        <taxon>Sphingomonadales</taxon>
        <taxon>Sphingomonadaceae</taxon>
        <taxon>Sphingomonas</taxon>
    </lineage>
</organism>
<reference evidence="2 3" key="1">
    <citation type="submission" date="2020-08" db="EMBL/GenBank/DDBJ databases">
        <title>Functional genomics of gut bacteria from endangered species of beetles.</title>
        <authorList>
            <person name="Carlos-Shanley C."/>
        </authorList>
    </citation>
    <scope>NUCLEOTIDE SEQUENCE [LARGE SCALE GENOMIC DNA]</scope>
    <source>
        <strain evidence="2 3">S00224</strain>
    </source>
</reference>
<evidence type="ECO:0000256" key="1">
    <source>
        <dbReference type="SAM" id="Phobius"/>
    </source>
</evidence>
<dbReference type="AlphaFoldDB" id="A0A7W7JY48"/>
<gene>
    <name evidence="2" type="ORF">HNP52_000183</name>
</gene>
<keyword evidence="1" id="KW-0812">Transmembrane</keyword>
<keyword evidence="1" id="KW-1133">Transmembrane helix</keyword>
<keyword evidence="3" id="KW-1185">Reference proteome</keyword>